<evidence type="ECO:0000256" key="1">
    <source>
        <dbReference type="ARBA" id="ARBA00004251"/>
    </source>
</evidence>
<evidence type="ECO:0000256" key="8">
    <source>
        <dbReference type="ARBA" id="ARBA00023136"/>
    </source>
</evidence>
<feature type="compositionally biased region" description="Polar residues" evidence="11">
    <location>
        <begin position="507"/>
        <end position="523"/>
    </location>
</feature>
<dbReference type="PANTHER" id="PTHR31764">
    <property type="entry name" value="PROTEIN HAPLESS 2"/>
    <property type="match status" value="1"/>
</dbReference>
<gene>
    <name evidence="14" type="ORF">CDCA_CDCA04G1380</name>
</gene>
<reference evidence="14 15" key="1">
    <citation type="submission" date="2022-07" db="EMBL/GenBank/DDBJ databases">
        <title>Genome-wide signatures of adaptation to extreme environments.</title>
        <authorList>
            <person name="Cho C.H."/>
            <person name="Yoon H.S."/>
        </authorList>
    </citation>
    <scope>NUCLEOTIDE SEQUENCE [LARGE SCALE GENOMIC DNA]</scope>
    <source>
        <strain evidence="14 15">DBV 063 E5</strain>
    </source>
</reference>
<dbReference type="InterPro" id="IPR018928">
    <property type="entry name" value="HAP2/GCS1_dom"/>
</dbReference>
<evidence type="ECO:0000256" key="2">
    <source>
        <dbReference type="ARBA" id="ARBA00010929"/>
    </source>
</evidence>
<proteinExistence type="inferred from homology"/>
<organism evidence="14 15">
    <name type="scientific">Cyanidium caldarium</name>
    <name type="common">Red alga</name>
    <dbReference type="NCBI Taxonomy" id="2771"/>
    <lineage>
        <taxon>Eukaryota</taxon>
        <taxon>Rhodophyta</taxon>
        <taxon>Bangiophyceae</taxon>
        <taxon>Cyanidiales</taxon>
        <taxon>Cyanidiaceae</taxon>
        <taxon>Cyanidium</taxon>
    </lineage>
</organism>
<keyword evidence="10" id="KW-0278">Fertilization</keyword>
<dbReference type="Pfam" id="PF10699">
    <property type="entry name" value="HAP2-GCS1"/>
    <property type="match status" value="1"/>
</dbReference>
<evidence type="ECO:0000256" key="10">
    <source>
        <dbReference type="ARBA" id="ARBA00023279"/>
    </source>
</evidence>
<evidence type="ECO:0000256" key="3">
    <source>
        <dbReference type="ARBA" id="ARBA00022475"/>
    </source>
</evidence>
<dbReference type="PANTHER" id="PTHR31764:SF0">
    <property type="entry name" value="GENERATIVE CELL SPECIFIC-1_HAP2 DOMAIN-CONTAINING PROTEIN"/>
    <property type="match status" value="1"/>
</dbReference>
<dbReference type="EMBL" id="JANCYW010000004">
    <property type="protein sequence ID" value="KAK4535355.1"/>
    <property type="molecule type" value="Genomic_DNA"/>
</dbReference>
<accession>A0AAV9IST3</accession>
<keyword evidence="4 12" id="KW-0812">Transmembrane</keyword>
<sequence length="632" mass="68304">MIVATKAIYGNSTASAAMVFSNQPQEAYLLKKELQISLVKSEIVLHYPVYYVRDFNNQPSEVIYSSNAEGPFTWLSNQCVDSWSSSDPTCGYAYSPPNSTAPQDRILYSQGFCCRCSTSELLGLSSQYIRGGLKCDLLDLSQPSQSAHCLRFDSLWYSAFQIGTPNVDFSIQVNVTTCDYVGNDSSLAASEKPPPSQNLGNRTRQVSSCSTQILQLSPGEPYVTSLNGKLSARAIGDFDPWEGTPSYVEKWLFVPSICTDTNDEWCLQRISMNSTETARWMLIDTTHVTLSGADCDKIGVSYSAFANEGNRCGRLPQSCLHDQLQTYYETDLKILEAGATGNYFVTFFGRFDSNGLRETDPLLRFKTNRIQATEVRLEFAADDIFDVVNVANGRFIKSQSYVTTAVAQSRGAELHLALLSEGSQAGFSQFTVSALCGPFIAPIPAQTVTLAAGARANVTMSLDIEDAHAGSAACNCTLVNSVGISVDSIRITFNVSARDTSKGAQGGSDSRTAGNATSTSSTLAPGGSCSACGGFFDITCFLSNVCLANIFAFSLVIVGLLLILCCFRGVISKMLCCCCRSEDFGGRISRRPAFLSLRNTKKARIEGANVLYGADIIPSPLRALRAQTGSAR</sequence>
<comment type="similarity">
    <text evidence="2">Belongs to the HAP2/GCS1 family.</text>
</comment>
<keyword evidence="9" id="KW-1015">Disulfide bond</keyword>
<dbReference type="GO" id="GO:0005886">
    <property type="term" value="C:plasma membrane"/>
    <property type="evidence" value="ECO:0007669"/>
    <property type="project" value="UniProtKB-SubCell"/>
</dbReference>
<keyword evidence="3" id="KW-1003">Cell membrane</keyword>
<keyword evidence="7" id="KW-0446">Lipid-binding</keyword>
<keyword evidence="15" id="KW-1185">Reference proteome</keyword>
<evidence type="ECO:0000256" key="9">
    <source>
        <dbReference type="ARBA" id="ARBA00023157"/>
    </source>
</evidence>
<keyword evidence="8 12" id="KW-0472">Membrane</keyword>
<evidence type="ECO:0000256" key="4">
    <source>
        <dbReference type="ARBA" id="ARBA00022692"/>
    </source>
</evidence>
<feature type="region of interest" description="Disordered" evidence="11">
    <location>
        <begin position="499"/>
        <end position="524"/>
    </location>
</feature>
<evidence type="ECO:0000256" key="6">
    <source>
        <dbReference type="ARBA" id="ARBA00022989"/>
    </source>
</evidence>
<name>A0AAV9IST3_CYACA</name>
<keyword evidence="5" id="KW-0732">Signal</keyword>
<comment type="caution">
    <text evidence="14">The sequence shown here is derived from an EMBL/GenBank/DDBJ whole genome shotgun (WGS) entry which is preliminary data.</text>
</comment>
<evidence type="ECO:0000256" key="12">
    <source>
        <dbReference type="SAM" id="Phobius"/>
    </source>
</evidence>
<dbReference type="GO" id="GO:0007338">
    <property type="term" value="P:single fertilization"/>
    <property type="evidence" value="ECO:0007669"/>
    <property type="project" value="UniProtKB-KW"/>
</dbReference>
<evidence type="ECO:0000256" key="11">
    <source>
        <dbReference type="SAM" id="MobiDB-lite"/>
    </source>
</evidence>
<feature type="transmembrane region" description="Helical" evidence="12">
    <location>
        <begin position="550"/>
        <end position="571"/>
    </location>
</feature>
<dbReference type="AlphaFoldDB" id="A0AAV9IST3"/>
<dbReference type="GO" id="GO:0008289">
    <property type="term" value="F:lipid binding"/>
    <property type="evidence" value="ECO:0007669"/>
    <property type="project" value="UniProtKB-KW"/>
</dbReference>
<evidence type="ECO:0000259" key="13">
    <source>
        <dbReference type="Pfam" id="PF10699"/>
    </source>
</evidence>
<keyword evidence="6 12" id="KW-1133">Transmembrane helix</keyword>
<evidence type="ECO:0000256" key="7">
    <source>
        <dbReference type="ARBA" id="ARBA00023121"/>
    </source>
</evidence>
<protein>
    <recommendedName>
        <fullName evidence="13">Generative cell specific-1/HAP2 domain-containing protein</fullName>
    </recommendedName>
</protein>
<feature type="domain" description="Generative cell specific-1/HAP2" evidence="13">
    <location>
        <begin position="16"/>
        <end position="546"/>
    </location>
</feature>
<comment type="subcellular location">
    <subcellularLocation>
        <location evidence="1">Cell membrane</location>
        <topology evidence="1">Single-pass type I membrane protein</topology>
    </subcellularLocation>
</comment>
<dbReference type="InterPro" id="IPR040326">
    <property type="entry name" value="HAP2/GCS1"/>
</dbReference>
<evidence type="ECO:0000313" key="15">
    <source>
        <dbReference type="Proteomes" id="UP001301350"/>
    </source>
</evidence>
<evidence type="ECO:0000256" key="5">
    <source>
        <dbReference type="ARBA" id="ARBA00022729"/>
    </source>
</evidence>
<dbReference type="Proteomes" id="UP001301350">
    <property type="component" value="Unassembled WGS sequence"/>
</dbReference>
<evidence type="ECO:0000313" key="14">
    <source>
        <dbReference type="EMBL" id="KAK4535355.1"/>
    </source>
</evidence>